<name>A0A6N2XKZ8_CITAM</name>
<dbReference type="PANTHER" id="PTHR33420:SF26">
    <property type="entry name" value="FIMBRIAL SUBUNIT"/>
    <property type="match status" value="1"/>
</dbReference>
<sequence length="372" mass="39401">MFMNHEELTMSGVFRLICGLMLLVASLFSQYVQAETCQGNTGQMTLNFQNIKYLPTLRVNTQMSSIMPVNGGGIRFTCDRQGTTSLWKKIVYQQMNTQGGQIIDGHAVFNSALPGIGYSLSFQCDGGPIHFLESVGRRSVTVCDSTESPSMLTQREVEVKAWVTFYKTADIQLVSNNHAFANTLANVGNLSMTYPNAGGNGDQVSRPVILDLAAMNVDIGSRGSCSVTRASIFVDLGKANRSDFKGPGTSGGSAVPFSIPVYCATPTDIRIGFFATPATTGATDTLDITHFPGGADGVGIRIRYGDNGGNGPVKGTSVTLNEPANLPVVQKVPASSAATAVPVNFMAQMVQTGSTVTAGRANGTATFVLEYN</sequence>
<dbReference type="InterPro" id="IPR050263">
    <property type="entry name" value="Bact_Fimbrial_Adh_Pro"/>
</dbReference>
<dbReference type="RefSeq" id="WP_350368346.1">
    <property type="nucleotide sequence ID" value="NZ_JAGYXO010000007.1"/>
</dbReference>
<dbReference type="GO" id="GO:0043709">
    <property type="term" value="P:cell adhesion involved in single-species biofilm formation"/>
    <property type="evidence" value="ECO:0007669"/>
    <property type="project" value="TreeGrafter"/>
</dbReference>
<reference evidence="2" key="1">
    <citation type="submission" date="2019-11" db="EMBL/GenBank/DDBJ databases">
        <authorList>
            <person name="Feng L."/>
        </authorList>
    </citation>
    <scope>NUCLEOTIDE SEQUENCE</scope>
    <source>
        <strain evidence="2">CAmalonaticusLFYP1</strain>
    </source>
</reference>
<dbReference type="EMBL" id="CACRTI010000020">
    <property type="protein sequence ID" value="VYT53948.1"/>
    <property type="molecule type" value="Genomic_DNA"/>
</dbReference>
<dbReference type="InterPro" id="IPR000259">
    <property type="entry name" value="Adhesion_dom_fimbrial"/>
</dbReference>
<evidence type="ECO:0000259" key="1">
    <source>
        <dbReference type="Pfam" id="PF00419"/>
    </source>
</evidence>
<protein>
    <submittedName>
        <fullName evidence="2">Fimbrial protein</fullName>
    </submittedName>
</protein>
<accession>A0A6N2XKZ8</accession>
<dbReference type="Gene3D" id="2.60.40.1090">
    <property type="entry name" value="Fimbrial-type adhesion domain"/>
    <property type="match status" value="1"/>
</dbReference>
<gene>
    <name evidence="2" type="ORF">CALFYP1_01244</name>
</gene>
<organism evidence="2">
    <name type="scientific">Citrobacter amalonaticus</name>
    <dbReference type="NCBI Taxonomy" id="35703"/>
    <lineage>
        <taxon>Bacteria</taxon>
        <taxon>Pseudomonadati</taxon>
        <taxon>Pseudomonadota</taxon>
        <taxon>Gammaproteobacteria</taxon>
        <taxon>Enterobacterales</taxon>
        <taxon>Enterobacteriaceae</taxon>
        <taxon>Citrobacter</taxon>
    </lineage>
</organism>
<dbReference type="SUPFAM" id="SSF49401">
    <property type="entry name" value="Bacterial adhesins"/>
    <property type="match status" value="1"/>
</dbReference>
<dbReference type="Pfam" id="PF00419">
    <property type="entry name" value="Fimbrial"/>
    <property type="match status" value="1"/>
</dbReference>
<feature type="domain" description="Fimbrial-type adhesion" evidence="1">
    <location>
        <begin position="223"/>
        <end position="371"/>
    </location>
</feature>
<dbReference type="InterPro" id="IPR036937">
    <property type="entry name" value="Adhesion_dom_fimbrial_sf"/>
</dbReference>
<dbReference type="AlphaFoldDB" id="A0A6N2XKZ8"/>
<dbReference type="PANTHER" id="PTHR33420">
    <property type="entry name" value="FIMBRIAL SUBUNIT ELFA-RELATED"/>
    <property type="match status" value="1"/>
</dbReference>
<evidence type="ECO:0000313" key="2">
    <source>
        <dbReference type="EMBL" id="VYT53948.1"/>
    </source>
</evidence>
<dbReference type="GO" id="GO:0009289">
    <property type="term" value="C:pilus"/>
    <property type="evidence" value="ECO:0007669"/>
    <property type="project" value="InterPro"/>
</dbReference>
<proteinExistence type="predicted"/>
<dbReference type="InterPro" id="IPR008966">
    <property type="entry name" value="Adhesion_dom_sf"/>
</dbReference>